<dbReference type="GO" id="GO:0046872">
    <property type="term" value="F:metal ion binding"/>
    <property type="evidence" value="ECO:0007669"/>
    <property type="project" value="UniProtKB-KW"/>
</dbReference>
<sequence length="1201" mass="127645">MATGRPAVLLACALISQLLAAPMVVQAVPHATVAADFAAADLAAAARSVASDGQLTISGLALEGDSQPATLHLRRREVWAPGSKVVVHTSSGEVQEQAPPASHFFQGVIAGQPHSTVALAVQEDGSVTGIASAAESSYVLGVEIGEASGGTGQRRSLLTARRAALEAPQRKGRRCGNKGSTTPPGRNHTWHELAEGSRRLQAATVLDQQLHATLAIDSDAEFYGLFDNQQAAINYVTMLVGYADLVYSREVGVDIRLGHLELRPDANAPGYPAGYLRQNVIKARDGLMAVMRYWNNNRANVPRTTVMYLSGQRGVQDVGMAWEGVLCEWYQSRNDNWAYGFISNLKGDFKWNGNQANNPIAVTWDPYNFAHELGHNFGSSHTHDFCGDKAWGDPNPIDYCIETDNNCVQPWVGVLPKCTAPPTAFGGGAGTIMGYCDEIGPGFIKNIAMTLGLNHPCGNKPERVVTAMKAEVQRKQRAYPACFAPQPAAEPAIFVSNTAANAAANSSAPPSGATARWAHAALGLWAAALLALLAPAMPPGRLLALLGCVLALPAFSPLAAAQRAGGGTTVPAASAAAVAAAARTGGQLTISGLTLDDALHAVPAAFRKLAQAASVLDSPKRVTLAIDTDAEFYALFRSPRAAADYVALLVGYADLVFTRELGVDLRLSYLELRPSARAASYPASYRNMPDVDTALAYWNANRRKVPRTLAAMLSGKPDVEFVGMAWEGVLCDWYDSPSDNWAYSFTSNIQGDFRWNGVQGSNPSAVVWDIFNFAHDFGAIHTVDFCGAYAMGRPYPVDNCVASENNCPGRPGTLPKCNATVYSFGGGGGTIMSYCDQLEGGRGWINNIALTFGLKHPCGVMPDRVVTLMRRHVAAQAKAYPQCFRGTPPALALGTWELPGDITALPYTSPRIQTFASGAALPVVCNDLATVVGKSSVTKRAIKVFRLYSGNRPAGTLTVSSCGLVTAGRPALSVRSTWNINPLAGPWVCEGSTNKGCGTQAGFKLTVPLRPFTWYYLLISDQGLSPTPKLRFTVTRLASTGKTTPLPAPAGSWTNALTIKALPYLSTTFNGPYYLNTAPADCSDVATRVSADRTTRTTGRVRVYRWLSGATAKGTLIIQSCGHTASGIPYVTVRSTTNPRPGESWSPLSGPWSCWGSATGGCPSGQKGFRKGVPLRPNTWYYILVGYAAGNPPALKLDVRA</sequence>
<feature type="domain" description="Peptidase M12B" evidence="4">
    <location>
        <begin position="210"/>
        <end position="419"/>
    </location>
</feature>
<dbReference type="PROSITE" id="PS50215">
    <property type="entry name" value="ADAM_MEPRO"/>
    <property type="match status" value="2"/>
</dbReference>
<organism evidence="5 6">
    <name type="scientific">Chlorella sorokiniana</name>
    <name type="common">Freshwater green alga</name>
    <dbReference type="NCBI Taxonomy" id="3076"/>
    <lineage>
        <taxon>Eukaryota</taxon>
        <taxon>Viridiplantae</taxon>
        <taxon>Chlorophyta</taxon>
        <taxon>core chlorophytes</taxon>
        <taxon>Trebouxiophyceae</taxon>
        <taxon>Chlorellales</taxon>
        <taxon>Chlorellaceae</taxon>
        <taxon>Chlorella clade</taxon>
        <taxon>Chlorella</taxon>
    </lineage>
</organism>
<dbReference type="GO" id="GO:0004222">
    <property type="term" value="F:metalloendopeptidase activity"/>
    <property type="evidence" value="ECO:0007669"/>
    <property type="project" value="InterPro"/>
</dbReference>
<proteinExistence type="predicted"/>
<keyword evidence="6" id="KW-1185">Reference proteome</keyword>
<dbReference type="GO" id="GO:0006509">
    <property type="term" value="P:membrane protein ectodomain proteolysis"/>
    <property type="evidence" value="ECO:0007669"/>
    <property type="project" value="TreeGrafter"/>
</dbReference>
<dbReference type="InterPro" id="IPR001590">
    <property type="entry name" value="Peptidase_M12B"/>
</dbReference>
<feature type="signal peptide" evidence="3">
    <location>
        <begin position="1"/>
        <end position="27"/>
    </location>
</feature>
<evidence type="ECO:0000256" key="1">
    <source>
        <dbReference type="PROSITE-ProRule" id="PRU00276"/>
    </source>
</evidence>
<dbReference type="Pfam" id="PF13688">
    <property type="entry name" value="Reprolysin_5"/>
    <property type="match status" value="2"/>
</dbReference>
<keyword evidence="1" id="KW-0862">Zinc</keyword>
<dbReference type="PANTHER" id="PTHR11905">
    <property type="entry name" value="ADAM A DISINTEGRIN AND METALLOPROTEASE DOMAIN"/>
    <property type="match status" value="1"/>
</dbReference>
<feature type="chain" id="PRO_5015164163" evidence="3">
    <location>
        <begin position="28"/>
        <end position="1201"/>
    </location>
</feature>
<gene>
    <name evidence="5" type="ORF">C2E21_1405</name>
</gene>
<reference evidence="5 6" key="1">
    <citation type="journal article" date="2018" name="Plant J.">
        <title>Genome sequences of Chlorella sorokiniana UTEX 1602 and Micractinium conductrix SAG 241.80: implications to maltose excretion by a green alga.</title>
        <authorList>
            <person name="Arriola M.B."/>
            <person name="Velmurugan N."/>
            <person name="Zhang Y."/>
            <person name="Plunkett M.H."/>
            <person name="Hondzo H."/>
            <person name="Barney B.M."/>
        </authorList>
    </citation>
    <scope>NUCLEOTIDE SEQUENCE [LARGE SCALE GENOMIC DNA]</scope>
    <source>
        <strain evidence="6">UTEX 1602</strain>
    </source>
</reference>
<evidence type="ECO:0000256" key="2">
    <source>
        <dbReference type="SAM" id="MobiDB-lite"/>
    </source>
</evidence>
<dbReference type="InterPro" id="IPR024079">
    <property type="entry name" value="MetalloPept_cat_dom_sf"/>
</dbReference>
<comment type="caution">
    <text evidence="5">The sequence shown here is derived from an EMBL/GenBank/DDBJ whole genome shotgun (WGS) entry which is preliminary data.</text>
</comment>
<evidence type="ECO:0000313" key="5">
    <source>
        <dbReference type="EMBL" id="PRW60179.1"/>
    </source>
</evidence>
<keyword evidence="1" id="KW-0479">Metal-binding</keyword>
<feature type="binding site" evidence="1">
    <location>
        <position position="381"/>
    </location>
    <ligand>
        <name>Zn(2+)</name>
        <dbReference type="ChEBI" id="CHEBI:29105"/>
        <note>catalytic</note>
    </ligand>
</feature>
<protein>
    <submittedName>
        <fullName evidence="5">Cytochrome c554</fullName>
    </submittedName>
</protein>
<dbReference type="PANTHER" id="PTHR11905:SF159">
    <property type="entry name" value="ADAM METALLOPROTEASE"/>
    <property type="match status" value="1"/>
</dbReference>
<feature type="binding site" evidence="1">
    <location>
        <position position="375"/>
    </location>
    <ligand>
        <name>Zn(2+)</name>
        <dbReference type="ChEBI" id="CHEBI:29105"/>
        <note>catalytic</note>
    </ligand>
</feature>
<feature type="binding site" evidence="1">
    <location>
        <position position="371"/>
    </location>
    <ligand>
        <name>Zn(2+)</name>
        <dbReference type="ChEBI" id="CHEBI:29105"/>
        <note>catalytic</note>
    </ligand>
</feature>
<feature type="domain" description="Peptidase M12B" evidence="4">
    <location>
        <begin position="620"/>
        <end position="818"/>
    </location>
</feature>
<dbReference type="SUPFAM" id="SSF55486">
    <property type="entry name" value="Metalloproteases ('zincins'), catalytic domain"/>
    <property type="match status" value="2"/>
</dbReference>
<evidence type="ECO:0000259" key="4">
    <source>
        <dbReference type="PROSITE" id="PS50215"/>
    </source>
</evidence>
<accession>A0A2P6U1K5</accession>
<evidence type="ECO:0000313" key="6">
    <source>
        <dbReference type="Proteomes" id="UP000239899"/>
    </source>
</evidence>
<dbReference type="Proteomes" id="UP000239899">
    <property type="component" value="Unassembled WGS sequence"/>
</dbReference>
<feature type="active site" evidence="1">
    <location>
        <position position="372"/>
    </location>
</feature>
<dbReference type="AlphaFoldDB" id="A0A2P6U1K5"/>
<name>A0A2P6U1K5_CHLSO</name>
<feature type="region of interest" description="Disordered" evidence="2">
    <location>
        <begin position="168"/>
        <end position="188"/>
    </location>
</feature>
<dbReference type="EMBL" id="LHPG02000003">
    <property type="protein sequence ID" value="PRW60179.1"/>
    <property type="molecule type" value="Genomic_DNA"/>
</dbReference>
<comment type="caution">
    <text evidence="1">Lacks conserved residue(s) required for the propagation of feature annotation.</text>
</comment>
<dbReference type="Gene3D" id="3.40.390.10">
    <property type="entry name" value="Collagenase (Catalytic Domain)"/>
    <property type="match status" value="2"/>
</dbReference>
<dbReference type="OrthoDB" id="5951731at2759"/>
<evidence type="ECO:0000256" key="3">
    <source>
        <dbReference type="SAM" id="SignalP"/>
    </source>
</evidence>
<keyword evidence="3" id="KW-0732">Signal</keyword>